<dbReference type="Proteomes" id="UP000823631">
    <property type="component" value="Unassembled WGS sequence"/>
</dbReference>
<sequence length="237" mass="25852">SLPYEGWLRSLQQSLTGPVAFSVALIGIVCCGATLIFAGGEIGRFMRALIYIVMVMTMLIGANSLMSKFFNGASIGDEKLLQTQKVMAPEPPPVPDLADSAAPMADPRGSAALTPAPKEPQDALSKLDRAQQNLNQKLDALGRVSRGASQAMNSVEQQLYEGRRIYQNYREIEDLLSSVSFPMTPRFDLPSSSDGRAQYNAPLELKADLLPDFRPRQYAPLGRLQHQLLGTSHQAFA</sequence>
<proteinExistence type="predicted"/>
<reference evidence="3" key="2">
    <citation type="journal article" date="2021" name="PeerJ">
        <title>Extensive microbial diversity within the chicken gut microbiome revealed by metagenomics and culture.</title>
        <authorList>
            <person name="Gilroy R."/>
            <person name="Ravi A."/>
            <person name="Getino M."/>
            <person name="Pursley I."/>
            <person name="Horton D.L."/>
            <person name="Alikhan N.F."/>
            <person name="Baker D."/>
            <person name="Gharbi K."/>
            <person name="Hall N."/>
            <person name="Watson M."/>
            <person name="Adriaenssens E.M."/>
            <person name="Foster-Nyarko E."/>
            <person name="Jarju S."/>
            <person name="Secka A."/>
            <person name="Antonio M."/>
            <person name="Oren A."/>
            <person name="Chaudhuri R.R."/>
            <person name="La Ragione R."/>
            <person name="Hildebrand F."/>
            <person name="Pallen M.J."/>
        </authorList>
    </citation>
    <scope>NUCLEOTIDE SEQUENCE</scope>
    <source>
        <strain evidence="3">17213</strain>
    </source>
</reference>
<evidence type="ECO:0000313" key="3">
    <source>
        <dbReference type="EMBL" id="MBO8416812.1"/>
    </source>
</evidence>
<gene>
    <name evidence="3" type="ORF">IAB19_10570</name>
</gene>
<accession>A0A9D9GRN0</accession>
<feature type="non-terminal residue" evidence="3">
    <location>
        <position position="1"/>
    </location>
</feature>
<name>A0A9D9GRN0_9GAMM</name>
<comment type="caution">
    <text evidence="3">The sequence shown here is derived from an EMBL/GenBank/DDBJ whole genome shotgun (WGS) entry which is preliminary data.</text>
</comment>
<evidence type="ECO:0000256" key="2">
    <source>
        <dbReference type="SAM" id="Phobius"/>
    </source>
</evidence>
<dbReference type="InterPro" id="IPR007039">
    <property type="entry name" value="TrbC/VirB2"/>
</dbReference>
<feature type="region of interest" description="Disordered" evidence="1">
    <location>
        <begin position="87"/>
        <end position="125"/>
    </location>
</feature>
<keyword evidence="2" id="KW-1133">Transmembrane helix</keyword>
<dbReference type="AlphaFoldDB" id="A0A9D9GRN0"/>
<evidence type="ECO:0000313" key="4">
    <source>
        <dbReference type="Proteomes" id="UP000823631"/>
    </source>
</evidence>
<feature type="transmembrane region" description="Helical" evidence="2">
    <location>
        <begin position="20"/>
        <end position="39"/>
    </location>
</feature>
<evidence type="ECO:0000256" key="1">
    <source>
        <dbReference type="SAM" id="MobiDB-lite"/>
    </source>
</evidence>
<organism evidence="3 4">
    <name type="scientific">Candidatus Avisuccinivibrio stercorigallinarum</name>
    <dbReference type="NCBI Taxonomy" id="2840704"/>
    <lineage>
        <taxon>Bacteria</taxon>
        <taxon>Pseudomonadati</taxon>
        <taxon>Pseudomonadota</taxon>
        <taxon>Gammaproteobacteria</taxon>
        <taxon>Aeromonadales</taxon>
        <taxon>Succinivibrionaceae</taxon>
        <taxon>Succinivibrionaceae incertae sedis</taxon>
        <taxon>Candidatus Avisuccinivibrio</taxon>
    </lineage>
</organism>
<dbReference type="Pfam" id="PF04956">
    <property type="entry name" value="TrbC"/>
    <property type="match status" value="1"/>
</dbReference>
<feature type="transmembrane region" description="Helical" evidence="2">
    <location>
        <begin position="48"/>
        <end position="66"/>
    </location>
</feature>
<keyword evidence="2" id="KW-0812">Transmembrane</keyword>
<protein>
    <submittedName>
        <fullName evidence="3">TrbC/VirB2 family protein</fullName>
    </submittedName>
</protein>
<keyword evidence="2" id="KW-0472">Membrane</keyword>
<dbReference type="EMBL" id="JADINH010000211">
    <property type="protein sequence ID" value="MBO8416812.1"/>
    <property type="molecule type" value="Genomic_DNA"/>
</dbReference>
<reference evidence="3" key="1">
    <citation type="submission" date="2020-10" db="EMBL/GenBank/DDBJ databases">
        <authorList>
            <person name="Gilroy R."/>
        </authorList>
    </citation>
    <scope>NUCLEOTIDE SEQUENCE</scope>
    <source>
        <strain evidence="3">17213</strain>
    </source>
</reference>